<sequence>MTTPTTTTTELPPRRHAFQRSSTWQRVAVVVFIASVGLHWAATAPLEIIWLTVGYLCLVLLCLSLWLRVSTLDPSGNATAGHSYKCRSCAKEVEGFDHHCVFLNTCIGDGNYKTFLALVASLAGLELFHCLAAGRTLARRPDRLLALASALASAALAAPLLALLAFHFYVRVCLGTTTYGWLLERRRDTLEEIEAKHFDQRRERRERARRAEYDYWLEEQAARKSANKKKTADDGDIELGHVRNPIPDDPRARRRPPALPPDTPDAESVDLPRSTLCESPVSSDSDDDSLVAARRSLV</sequence>
<evidence type="ECO:0000256" key="8">
    <source>
        <dbReference type="SAM" id="MobiDB-lite"/>
    </source>
</evidence>
<proteinExistence type="inferred from homology"/>
<dbReference type="AlphaFoldDB" id="A0AAD7XHX9"/>
<dbReference type="Proteomes" id="UP001230188">
    <property type="component" value="Unassembled WGS sequence"/>
</dbReference>
<accession>A0AAD7XHX9</accession>
<keyword evidence="6 7" id="KW-0012">Acyltransferase</keyword>
<dbReference type="GO" id="GO:0019706">
    <property type="term" value="F:protein-cysteine S-palmitoyltransferase activity"/>
    <property type="evidence" value="ECO:0007669"/>
    <property type="project" value="UniProtKB-EC"/>
</dbReference>
<dbReference type="GO" id="GO:0006612">
    <property type="term" value="P:protein targeting to membrane"/>
    <property type="evidence" value="ECO:0007669"/>
    <property type="project" value="TreeGrafter"/>
</dbReference>
<keyword evidence="3 7" id="KW-0812">Transmembrane</keyword>
<comment type="caution">
    <text evidence="10">The sequence shown here is derived from an EMBL/GenBank/DDBJ whole genome shotgun (WGS) entry which is preliminary data.</text>
</comment>
<comment type="domain">
    <text evidence="7">The DHHC domain is required for palmitoyltransferase activity.</text>
</comment>
<dbReference type="InterPro" id="IPR039859">
    <property type="entry name" value="PFA4/ZDH16/20/ERF2-like"/>
</dbReference>
<keyword evidence="11" id="KW-1185">Reference proteome</keyword>
<evidence type="ECO:0000256" key="1">
    <source>
        <dbReference type="ARBA" id="ARBA00004141"/>
    </source>
</evidence>
<comment type="subcellular location">
    <subcellularLocation>
        <location evidence="1">Membrane</location>
        <topology evidence="1">Multi-pass membrane protein</topology>
    </subcellularLocation>
</comment>
<gene>
    <name evidence="10" type="ORF">CTAYLR_008650</name>
</gene>
<reference evidence="10" key="1">
    <citation type="submission" date="2023-01" db="EMBL/GenBank/DDBJ databases">
        <title>Metagenome sequencing of chrysophaentin producing Chrysophaeum taylorii.</title>
        <authorList>
            <person name="Davison J."/>
            <person name="Bewley C."/>
        </authorList>
    </citation>
    <scope>NUCLEOTIDE SEQUENCE</scope>
    <source>
        <strain evidence="10">NIES-1699</strain>
    </source>
</reference>
<evidence type="ECO:0000256" key="7">
    <source>
        <dbReference type="RuleBase" id="RU079119"/>
    </source>
</evidence>
<keyword evidence="2 7" id="KW-0808">Transferase</keyword>
<feature type="transmembrane region" description="Helical" evidence="7">
    <location>
        <begin position="48"/>
        <end position="67"/>
    </location>
</feature>
<feature type="region of interest" description="Disordered" evidence="8">
    <location>
        <begin position="224"/>
        <end position="298"/>
    </location>
</feature>
<feature type="compositionally biased region" description="Basic and acidic residues" evidence="8">
    <location>
        <begin position="230"/>
        <end position="251"/>
    </location>
</feature>
<keyword evidence="5 7" id="KW-0472">Membrane</keyword>
<dbReference type="PANTHER" id="PTHR22883:SF203">
    <property type="entry name" value="PALMITOYLTRANSFERASE"/>
    <property type="match status" value="1"/>
</dbReference>
<evidence type="ECO:0000259" key="9">
    <source>
        <dbReference type="Pfam" id="PF01529"/>
    </source>
</evidence>
<comment type="catalytic activity">
    <reaction evidence="7">
        <text>L-cysteinyl-[protein] + hexadecanoyl-CoA = S-hexadecanoyl-L-cysteinyl-[protein] + CoA</text>
        <dbReference type="Rhea" id="RHEA:36683"/>
        <dbReference type="Rhea" id="RHEA-COMP:10131"/>
        <dbReference type="Rhea" id="RHEA-COMP:11032"/>
        <dbReference type="ChEBI" id="CHEBI:29950"/>
        <dbReference type="ChEBI" id="CHEBI:57287"/>
        <dbReference type="ChEBI" id="CHEBI:57379"/>
        <dbReference type="ChEBI" id="CHEBI:74151"/>
        <dbReference type="EC" id="2.3.1.225"/>
    </reaction>
</comment>
<evidence type="ECO:0000256" key="3">
    <source>
        <dbReference type="ARBA" id="ARBA00022692"/>
    </source>
</evidence>
<feature type="transmembrane region" description="Helical" evidence="7">
    <location>
        <begin position="24"/>
        <end position="42"/>
    </location>
</feature>
<dbReference type="InterPro" id="IPR001594">
    <property type="entry name" value="Palmitoyltrfase_DHHC"/>
</dbReference>
<dbReference type="Pfam" id="PF01529">
    <property type="entry name" value="DHHC"/>
    <property type="match status" value="1"/>
</dbReference>
<dbReference type="PANTHER" id="PTHR22883">
    <property type="entry name" value="ZINC FINGER DHHC DOMAIN CONTAINING PROTEIN"/>
    <property type="match status" value="1"/>
</dbReference>
<feature type="transmembrane region" description="Helical" evidence="7">
    <location>
        <begin position="144"/>
        <end position="169"/>
    </location>
</feature>
<evidence type="ECO:0000256" key="4">
    <source>
        <dbReference type="ARBA" id="ARBA00022989"/>
    </source>
</evidence>
<dbReference type="GO" id="GO:0005794">
    <property type="term" value="C:Golgi apparatus"/>
    <property type="evidence" value="ECO:0007669"/>
    <property type="project" value="TreeGrafter"/>
</dbReference>
<comment type="similarity">
    <text evidence="7">Belongs to the DHHC palmitoyltransferase family.</text>
</comment>
<dbReference type="GO" id="GO:0016020">
    <property type="term" value="C:membrane"/>
    <property type="evidence" value="ECO:0007669"/>
    <property type="project" value="UniProtKB-SubCell"/>
</dbReference>
<feature type="domain" description="Palmitoyltransferase DHHC" evidence="9">
    <location>
        <begin position="83"/>
        <end position="181"/>
    </location>
</feature>
<keyword evidence="4 7" id="KW-1133">Transmembrane helix</keyword>
<organism evidence="10 11">
    <name type="scientific">Chrysophaeum taylorii</name>
    <dbReference type="NCBI Taxonomy" id="2483200"/>
    <lineage>
        <taxon>Eukaryota</taxon>
        <taxon>Sar</taxon>
        <taxon>Stramenopiles</taxon>
        <taxon>Ochrophyta</taxon>
        <taxon>Pelagophyceae</taxon>
        <taxon>Pelagomonadales</taxon>
        <taxon>Pelagomonadaceae</taxon>
        <taxon>Chrysophaeum</taxon>
    </lineage>
</organism>
<evidence type="ECO:0000313" key="10">
    <source>
        <dbReference type="EMBL" id="KAJ8598814.1"/>
    </source>
</evidence>
<evidence type="ECO:0000313" key="11">
    <source>
        <dbReference type="Proteomes" id="UP001230188"/>
    </source>
</evidence>
<dbReference type="GO" id="GO:0005783">
    <property type="term" value="C:endoplasmic reticulum"/>
    <property type="evidence" value="ECO:0007669"/>
    <property type="project" value="TreeGrafter"/>
</dbReference>
<evidence type="ECO:0000256" key="6">
    <source>
        <dbReference type="ARBA" id="ARBA00023315"/>
    </source>
</evidence>
<dbReference type="EMBL" id="JAQMWT010000642">
    <property type="protein sequence ID" value="KAJ8598814.1"/>
    <property type="molecule type" value="Genomic_DNA"/>
</dbReference>
<protein>
    <recommendedName>
        <fullName evidence="7">Palmitoyltransferase</fullName>
        <ecNumber evidence="7">2.3.1.225</ecNumber>
    </recommendedName>
</protein>
<evidence type="ECO:0000256" key="2">
    <source>
        <dbReference type="ARBA" id="ARBA00022679"/>
    </source>
</evidence>
<name>A0AAD7XHX9_9STRA</name>
<dbReference type="PROSITE" id="PS50216">
    <property type="entry name" value="DHHC"/>
    <property type="match status" value="1"/>
</dbReference>
<dbReference type="EC" id="2.3.1.225" evidence="7"/>
<evidence type="ECO:0000256" key="5">
    <source>
        <dbReference type="ARBA" id="ARBA00023136"/>
    </source>
</evidence>